<evidence type="ECO:0000313" key="2">
    <source>
        <dbReference type="EMBL" id="THH16271.1"/>
    </source>
</evidence>
<sequence>MYKTWSGAIYSKNSSLAAKRENKLPQTRPNKLRAIVHKASQAMARTPDSDTDLGADIDLYEAADIYVQAYRQCKSMNISTDSSLTGALGDELLLARRPCNTAWDRAISSSAEKNQQKRMKSSRKQMADEDSNEGSEGLPEGEGCGDDDHSPSLKKRRVDDTKPAEVERGDSPIASHQVEGEALRATKDTLQDGSLEVFFLEPLPMPGIVPLSVQGPSHRPFVNNGKRDPCIRYWSNATGEWCELIWWTTGDDCPYSVLWHY</sequence>
<dbReference type="EMBL" id="SGPL01000166">
    <property type="protein sequence ID" value="THH16271.1"/>
    <property type="molecule type" value="Genomic_DNA"/>
</dbReference>
<protein>
    <submittedName>
        <fullName evidence="2">Uncharacterized protein</fullName>
    </submittedName>
</protein>
<dbReference type="AlphaFoldDB" id="A0A4S4LX21"/>
<accession>A0A4S4LX21</accession>
<name>A0A4S4LX21_9AGAM</name>
<reference evidence="2 3" key="1">
    <citation type="submission" date="2019-02" db="EMBL/GenBank/DDBJ databases">
        <title>Genome sequencing of the rare red list fungi Bondarzewia mesenterica.</title>
        <authorList>
            <person name="Buettner E."/>
            <person name="Kellner H."/>
        </authorList>
    </citation>
    <scope>NUCLEOTIDE SEQUENCE [LARGE SCALE GENOMIC DNA]</scope>
    <source>
        <strain evidence="2 3">DSM 108281</strain>
    </source>
</reference>
<gene>
    <name evidence="2" type="ORF">EW146_g4339</name>
</gene>
<keyword evidence="3" id="KW-1185">Reference proteome</keyword>
<organism evidence="2 3">
    <name type="scientific">Bondarzewia mesenterica</name>
    <dbReference type="NCBI Taxonomy" id="1095465"/>
    <lineage>
        <taxon>Eukaryota</taxon>
        <taxon>Fungi</taxon>
        <taxon>Dikarya</taxon>
        <taxon>Basidiomycota</taxon>
        <taxon>Agaricomycotina</taxon>
        <taxon>Agaricomycetes</taxon>
        <taxon>Russulales</taxon>
        <taxon>Bondarzewiaceae</taxon>
        <taxon>Bondarzewia</taxon>
    </lineage>
</organism>
<dbReference type="Proteomes" id="UP000310158">
    <property type="component" value="Unassembled WGS sequence"/>
</dbReference>
<feature type="region of interest" description="Disordered" evidence="1">
    <location>
        <begin position="105"/>
        <end position="180"/>
    </location>
</feature>
<feature type="compositionally biased region" description="Basic and acidic residues" evidence="1">
    <location>
        <begin position="146"/>
        <end position="170"/>
    </location>
</feature>
<evidence type="ECO:0000256" key="1">
    <source>
        <dbReference type="SAM" id="MobiDB-lite"/>
    </source>
</evidence>
<evidence type="ECO:0000313" key="3">
    <source>
        <dbReference type="Proteomes" id="UP000310158"/>
    </source>
</evidence>
<comment type="caution">
    <text evidence="2">The sequence shown here is derived from an EMBL/GenBank/DDBJ whole genome shotgun (WGS) entry which is preliminary data.</text>
</comment>
<proteinExistence type="predicted"/>